<keyword evidence="8" id="KW-1185">Reference proteome</keyword>
<sequence length="112" mass="11652">MSVILSALMGLALMTALVAGPAHAQETQPEACPDVPPMSAGDDAAGAAIFDAYCGRCHEANKLAGAYFAGTGGETARARQAELAAFLDRHSACPQRDHEALAEWMRRRAGAP</sequence>
<evidence type="ECO:0000313" key="7">
    <source>
        <dbReference type="EMBL" id="MCT8972633.1"/>
    </source>
</evidence>
<keyword evidence="1 4" id="KW-0349">Heme</keyword>
<comment type="caution">
    <text evidence="7">The sequence shown here is derived from an EMBL/GenBank/DDBJ whole genome shotgun (WGS) entry which is preliminary data.</text>
</comment>
<feature type="signal peptide" evidence="5">
    <location>
        <begin position="1"/>
        <end position="24"/>
    </location>
</feature>
<dbReference type="InterPro" id="IPR009056">
    <property type="entry name" value="Cyt_c-like_dom"/>
</dbReference>
<dbReference type="InterPro" id="IPR036909">
    <property type="entry name" value="Cyt_c-like_dom_sf"/>
</dbReference>
<feature type="chain" id="PRO_5043789835" description="Cytochrome c domain-containing protein" evidence="5">
    <location>
        <begin position="25"/>
        <end position="112"/>
    </location>
</feature>
<evidence type="ECO:0000259" key="6">
    <source>
        <dbReference type="PROSITE" id="PS51007"/>
    </source>
</evidence>
<feature type="domain" description="Cytochrome c" evidence="6">
    <location>
        <begin position="41"/>
        <end position="112"/>
    </location>
</feature>
<dbReference type="AlphaFoldDB" id="A0AAW5QY48"/>
<keyword evidence="2 4" id="KW-0479">Metal-binding</keyword>
<dbReference type="GO" id="GO:0046872">
    <property type="term" value="F:metal ion binding"/>
    <property type="evidence" value="ECO:0007669"/>
    <property type="project" value="UniProtKB-KW"/>
</dbReference>
<keyword evidence="3 4" id="KW-0408">Iron</keyword>
<protein>
    <recommendedName>
        <fullName evidence="6">Cytochrome c domain-containing protein</fullName>
    </recommendedName>
</protein>
<dbReference type="Gene3D" id="1.10.760.10">
    <property type="entry name" value="Cytochrome c-like domain"/>
    <property type="match status" value="1"/>
</dbReference>
<name>A0AAW5QY48_9HYPH</name>
<gene>
    <name evidence="7" type="ORF">MUB46_12265</name>
</gene>
<dbReference type="Proteomes" id="UP001320898">
    <property type="component" value="Unassembled WGS sequence"/>
</dbReference>
<evidence type="ECO:0000256" key="4">
    <source>
        <dbReference type="PROSITE-ProRule" id="PRU00433"/>
    </source>
</evidence>
<evidence type="ECO:0000256" key="2">
    <source>
        <dbReference type="ARBA" id="ARBA00022723"/>
    </source>
</evidence>
<evidence type="ECO:0000256" key="3">
    <source>
        <dbReference type="ARBA" id="ARBA00023004"/>
    </source>
</evidence>
<accession>A0AAW5QY48</accession>
<dbReference type="GO" id="GO:0020037">
    <property type="term" value="F:heme binding"/>
    <property type="evidence" value="ECO:0007669"/>
    <property type="project" value="InterPro"/>
</dbReference>
<dbReference type="PROSITE" id="PS51007">
    <property type="entry name" value="CYTC"/>
    <property type="match status" value="1"/>
</dbReference>
<keyword evidence="5" id="KW-0732">Signal</keyword>
<organism evidence="7 8">
    <name type="scientific">Microbaculum marinisediminis</name>
    <dbReference type="NCBI Taxonomy" id="2931392"/>
    <lineage>
        <taxon>Bacteria</taxon>
        <taxon>Pseudomonadati</taxon>
        <taxon>Pseudomonadota</taxon>
        <taxon>Alphaproteobacteria</taxon>
        <taxon>Hyphomicrobiales</taxon>
        <taxon>Tepidamorphaceae</taxon>
        <taxon>Microbaculum</taxon>
    </lineage>
</organism>
<dbReference type="RefSeq" id="WP_261616209.1">
    <property type="nucleotide sequence ID" value="NZ_JALIDZ010000005.1"/>
</dbReference>
<reference evidence="7 8" key="1">
    <citation type="submission" date="2022-04" db="EMBL/GenBank/DDBJ databases">
        <authorList>
            <person name="Ye Y.-Q."/>
            <person name="Du Z.-J."/>
        </authorList>
    </citation>
    <scope>NUCLEOTIDE SEQUENCE [LARGE SCALE GENOMIC DNA]</scope>
    <source>
        <strain evidence="7 8">A6E488</strain>
    </source>
</reference>
<dbReference type="GO" id="GO:0009055">
    <property type="term" value="F:electron transfer activity"/>
    <property type="evidence" value="ECO:0007669"/>
    <property type="project" value="InterPro"/>
</dbReference>
<evidence type="ECO:0000256" key="1">
    <source>
        <dbReference type="ARBA" id="ARBA00022617"/>
    </source>
</evidence>
<dbReference type="SUPFAM" id="SSF46626">
    <property type="entry name" value="Cytochrome c"/>
    <property type="match status" value="1"/>
</dbReference>
<evidence type="ECO:0000313" key="8">
    <source>
        <dbReference type="Proteomes" id="UP001320898"/>
    </source>
</evidence>
<proteinExistence type="predicted"/>
<dbReference type="EMBL" id="JALIDZ010000005">
    <property type="protein sequence ID" value="MCT8972633.1"/>
    <property type="molecule type" value="Genomic_DNA"/>
</dbReference>
<evidence type="ECO:0000256" key="5">
    <source>
        <dbReference type="SAM" id="SignalP"/>
    </source>
</evidence>